<accession>A0A2T7A7M8</accession>
<dbReference type="Proteomes" id="UP000244722">
    <property type="component" value="Unassembled WGS sequence"/>
</dbReference>
<evidence type="ECO:0000256" key="1">
    <source>
        <dbReference type="SAM" id="MobiDB-lite"/>
    </source>
</evidence>
<feature type="compositionally biased region" description="Low complexity" evidence="1">
    <location>
        <begin position="7"/>
        <end position="19"/>
    </location>
</feature>
<name>A0A2T7A7M8_TUBBO</name>
<evidence type="ECO:0000313" key="3">
    <source>
        <dbReference type="Proteomes" id="UP000244722"/>
    </source>
</evidence>
<feature type="compositionally biased region" description="Polar residues" evidence="1">
    <location>
        <begin position="25"/>
        <end position="37"/>
    </location>
</feature>
<dbReference type="AlphaFoldDB" id="A0A2T7A7M8"/>
<dbReference type="OrthoDB" id="5389357at2759"/>
<sequence>MAIRAATLSRPSTSHSSKPTPTPGISRSGTAYSLTPRSTSNSSSGGSSGGGGGGLSASATFTYHAPTAIIPSAYEPPQTTAPATAQKAAKSIAAVEDTKPDKSRRFLSTKLWFSNSHYDGENTIFSFSSSNSTWGTLFNSLTLGLSAPLCRVYFVELLFEGRRVEGKEEVRAFLEGLRFVQRGQQTSGEELIRWLERQVVYERRRFGFEKLQGNSFAVYLLTMPRLGGSEPDTYPLRKIAEQRYRVLDCVDNIVMLGGRFHNSVWSLFK</sequence>
<protein>
    <submittedName>
        <fullName evidence="2">Uncharacterized protein</fullName>
    </submittedName>
</protein>
<keyword evidence="3" id="KW-1185">Reference proteome</keyword>
<reference evidence="2 3" key="1">
    <citation type="submission" date="2017-04" db="EMBL/GenBank/DDBJ databases">
        <title>Draft genome sequence of Tuber borchii Vittad., a whitish edible truffle.</title>
        <authorList>
            <consortium name="DOE Joint Genome Institute"/>
            <person name="Murat C."/>
            <person name="Kuo A."/>
            <person name="Barry K.W."/>
            <person name="Clum A."/>
            <person name="Dockter R.B."/>
            <person name="Fauchery L."/>
            <person name="Iotti M."/>
            <person name="Kohler A."/>
            <person name="Labutti K."/>
            <person name="Lindquist E.A."/>
            <person name="Lipzen A."/>
            <person name="Ohm R.A."/>
            <person name="Wang M."/>
            <person name="Grigoriev I.V."/>
            <person name="Zambonelli A."/>
            <person name="Martin F.M."/>
        </authorList>
    </citation>
    <scope>NUCLEOTIDE SEQUENCE [LARGE SCALE GENOMIC DNA]</scope>
    <source>
        <strain evidence="2 3">Tbo3840</strain>
    </source>
</reference>
<organism evidence="2 3">
    <name type="scientific">Tuber borchii</name>
    <name type="common">White truffle</name>
    <dbReference type="NCBI Taxonomy" id="42251"/>
    <lineage>
        <taxon>Eukaryota</taxon>
        <taxon>Fungi</taxon>
        <taxon>Dikarya</taxon>
        <taxon>Ascomycota</taxon>
        <taxon>Pezizomycotina</taxon>
        <taxon>Pezizomycetes</taxon>
        <taxon>Pezizales</taxon>
        <taxon>Tuberaceae</taxon>
        <taxon>Tuber</taxon>
    </lineage>
</organism>
<proteinExistence type="predicted"/>
<comment type="caution">
    <text evidence="2">The sequence shown here is derived from an EMBL/GenBank/DDBJ whole genome shotgun (WGS) entry which is preliminary data.</text>
</comment>
<gene>
    <name evidence="2" type="ORF">B9Z19DRAFT_1105048</name>
</gene>
<dbReference type="EMBL" id="NESQ01000008">
    <property type="protein sequence ID" value="PUU83741.1"/>
    <property type="molecule type" value="Genomic_DNA"/>
</dbReference>
<feature type="region of interest" description="Disordered" evidence="1">
    <location>
        <begin position="1"/>
        <end position="53"/>
    </location>
</feature>
<evidence type="ECO:0000313" key="2">
    <source>
        <dbReference type="EMBL" id="PUU83741.1"/>
    </source>
</evidence>